<dbReference type="Proteomes" id="UP001596220">
    <property type="component" value="Unassembled WGS sequence"/>
</dbReference>
<sequence>MTASAPELVTQIRQALETARAAGEPPPGRPTLVRLTGATDHAVRKALAELATEVTSPGDTSTLPPPATAPARTTDGRLVAWAGFVFGSVMSIAANVLHTWLPAEHHPASWSPGLAPQIGAAVWPIGLLLSVEVLSRIHWPKGWQWTLARFGGTGTVALGSAVISYGHLRDLLLAWHYGPLAAAVGPLVLDGLMVISGFALLAMSRTTYTSVSANVG</sequence>
<feature type="transmembrane region" description="Helical" evidence="2">
    <location>
        <begin position="147"/>
        <end position="168"/>
    </location>
</feature>
<organism evidence="3 4">
    <name type="scientific">Saccharothrix lopnurensis</name>
    <dbReference type="NCBI Taxonomy" id="1670621"/>
    <lineage>
        <taxon>Bacteria</taxon>
        <taxon>Bacillati</taxon>
        <taxon>Actinomycetota</taxon>
        <taxon>Actinomycetes</taxon>
        <taxon>Pseudonocardiales</taxon>
        <taxon>Pseudonocardiaceae</taxon>
        <taxon>Saccharothrix</taxon>
    </lineage>
</organism>
<feature type="transmembrane region" description="Helical" evidence="2">
    <location>
        <begin position="78"/>
        <end position="101"/>
    </location>
</feature>
<feature type="region of interest" description="Disordered" evidence="1">
    <location>
        <begin position="53"/>
        <end position="72"/>
    </location>
</feature>
<reference evidence="4" key="1">
    <citation type="journal article" date="2019" name="Int. J. Syst. Evol. Microbiol.">
        <title>The Global Catalogue of Microorganisms (GCM) 10K type strain sequencing project: providing services to taxonomists for standard genome sequencing and annotation.</title>
        <authorList>
            <consortium name="The Broad Institute Genomics Platform"/>
            <consortium name="The Broad Institute Genome Sequencing Center for Infectious Disease"/>
            <person name="Wu L."/>
            <person name="Ma J."/>
        </authorList>
    </citation>
    <scope>NUCLEOTIDE SEQUENCE [LARGE SCALE GENOMIC DNA]</scope>
    <source>
        <strain evidence="4">CGMCC 4.7246</strain>
    </source>
</reference>
<evidence type="ECO:0000313" key="3">
    <source>
        <dbReference type="EMBL" id="MFC6088221.1"/>
    </source>
</evidence>
<keyword evidence="2" id="KW-1133">Transmembrane helix</keyword>
<keyword evidence="2" id="KW-0472">Membrane</keyword>
<name>A0ABW1NYT4_9PSEU</name>
<keyword evidence="2" id="KW-0812">Transmembrane</keyword>
<gene>
    <name evidence="3" type="ORF">ACFP3R_02970</name>
</gene>
<keyword evidence="4" id="KW-1185">Reference proteome</keyword>
<comment type="caution">
    <text evidence="3">The sequence shown here is derived from an EMBL/GenBank/DDBJ whole genome shotgun (WGS) entry which is preliminary data.</text>
</comment>
<dbReference type="EMBL" id="JBHSQO010000002">
    <property type="protein sequence ID" value="MFC6088221.1"/>
    <property type="molecule type" value="Genomic_DNA"/>
</dbReference>
<feature type="transmembrane region" description="Helical" evidence="2">
    <location>
        <begin position="113"/>
        <end position="135"/>
    </location>
</feature>
<proteinExistence type="predicted"/>
<protein>
    <submittedName>
        <fullName evidence="3">DUF2637 domain-containing protein</fullName>
    </submittedName>
</protein>
<evidence type="ECO:0000256" key="2">
    <source>
        <dbReference type="SAM" id="Phobius"/>
    </source>
</evidence>
<dbReference type="InterPro" id="IPR021235">
    <property type="entry name" value="DUF2637"/>
</dbReference>
<feature type="transmembrane region" description="Helical" evidence="2">
    <location>
        <begin position="180"/>
        <end position="202"/>
    </location>
</feature>
<dbReference type="Pfam" id="PF10935">
    <property type="entry name" value="DUF2637"/>
    <property type="match status" value="1"/>
</dbReference>
<accession>A0ABW1NYT4</accession>
<evidence type="ECO:0000256" key="1">
    <source>
        <dbReference type="SAM" id="MobiDB-lite"/>
    </source>
</evidence>
<evidence type="ECO:0000313" key="4">
    <source>
        <dbReference type="Proteomes" id="UP001596220"/>
    </source>
</evidence>
<dbReference type="RefSeq" id="WP_380632442.1">
    <property type="nucleotide sequence ID" value="NZ_JBHSQO010000002.1"/>
</dbReference>